<keyword evidence="2" id="KW-1185">Reference proteome</keyword>
<evidence type="ECO:0008006" key="3">
    <source>
        <dbReference type="Google" id="ProtNLM"/>
    </source>
</evidence>
<sequence length="286" mass="33170">MREATKWLADLPRESITSWEELTDAFYVWFFPPLKMVKLRDNIQNCKRVDEYKGVADQLIRGGIMQQLFDIASTILDEMIKINSAWYTREDQVFPLNFGMTKEQIEKNQERDENMAKMMTQMNLLKKHVMGNGYGAMNPAGAIFENKEVQQVSRLKKGSCPSSLRTGGNQGWNMFSEDGWRGYYRDRSNQHRFWRREDDDDACYVYIGNSPRSGDSFGSFLVDDLLSRIINKVEGSDEVLKEMKEDFSSLNKKVNSHSDSIKQLEFQISQLSAQLESKPQRVLPIL</sequence>
<dbReference type="AlphaFoldDB" id="A0AAF0THY7"/>
<evidence type="ECO:0000313" key="1">
    <source>
        <dbReference type="EMBL" id="WMV13810.1"/>
    </source>
</evidence>
<gene>
    <name evidence="1" type="ORF">MTR67_007195</name>
</gene>
<name>A0AAF0THY7_SOLVR</name>
<organism evidence="1 2">
    <name type="scientific">Solanum verrucosum</name>
    <dbReference type="NCBI Taxonomy" id="315347"/>
    <lineage>
        <taxon>Eukaryota</taxon>
        <taxon>Viridiplantae</taxon>
        <taxon>Streptophyta</taxon>
        <taxon>Embryophyta</taxon>
        <taxon>Tracheophyta</taxon>
        <taxon>Spermatophyta</taxon>
        <taxon>Magnoliopsida</taxon>
        <taxon>eudicotyledons</taxon>
        <taxon>Gunneridae</taxon>
        <taxon>Pentapetalae</taxon>
        <taxon>asterids</taxon>
        <taxon>lamiids</taxon>
        <taxon>Solanales</taxon>
        <taxon>Solanaceae</taxon>
        <taxon>Solanoideae</taxon>
        <taxon>Solaneae</taxon>
        <taxon>Solanum</taxon>
    </lineage>
</organism>
<reference evidence="1" key="1">
    <citation type="submission" date="2023-08" db="EMBL/GenBank/DDBJ databases">
        <title>A de novo genome assembly of Solanum verrucosum Schlechtendal, a Mexican diploid species geographically isolated from the other diploid A-genome species in potato relatives.</title>
        <authorList>
            <person name="Hosaka K."/>
        </authorList>
    </citation>
    <scope>NUCLEOTIDE SEQUENCE</scope>
    <source>
        <tissue evidence="1">Young leaves</tissue>
    </source>
</reference>
<protein>
    <recommendedName>
        <fullName evidence="3">Retrotransposon gag domain-containing protein</fullName>
    </recommendedName>
</protein>
<proteinExistence type="predicted"/>
<dbReference type="EMBL" id="CP133613">
    <property type="protein sequence ID" value="WMV13810.1"/>
    <property type="molecule type" value="Genomic_DNA"/>
</dbReference>
<evidence type="ECO:0000313" key="2">
    <source>
        <dbReference type="Proteomes" id="UP001234989"/>
    </source>
</evidence>
<accession>A0AAF0THY7</accession>
<dbReference type="Proteomes" id="UP001234989">
    <property type="component" value="Chromosome 2"/>
</dbReference>